<dbReference type="EMBL" id="JAHRIQ010084465">
    <property type="protein sequence ID" value="MEQ2249162.1"/>
    <property type="molecule type" value="Genomic_DNA"/>
</dbReference>
<evidence type="ECO:0000313" key="2">
    <source>
        <dbReference type="EMBL" id="MEQ2249162.1"/>
    </source>
</evidence>
<gene>
    <name evidence="2" type="ORF">ILYODFUR_026523</name>
</gene>
<protein>
    <submittedName>
        <fullName evidence="2">Uncharacterized protein</fullName>
    </submittedName>
</protein>
<comment type="caution">
    <text evidence="2">The sequence shown here is derived from an EMBL/GenBank/DDBJ whole genome shotgun (WGS) entry which is preliminary data.</text>
</comment>
<keyword evidence="3" id="KW-1185">Reference proteome</keyword>
<reference evidence="2 3" key="1">
    <citation type="submission" date="2021-06" db="EMBL/GenBank/DDBJ databases">
        <authorList>
            <person name="Palmer J.M."/>
        </authorList>
    </citation>
    <scope>NUCLEOTIDE SEQUENCE [LARGE SCALE GENOMIC DNA]</scope>
    <source>
        <strain evidence="3">if_2019</strain>
        <tissue evidence="2">Muscle</tissue>
    </source>
</reference>
<evidence type="ECO:0000256" key="1">
    <source>
        <dbReference type="SAM" id="MobiDB-lite"/>
    </source>
</evidence>
<evidence type="ECO:0000313" key="3">
    <source>
        <dbReference type="Proteomes" id="UP001482620"/>
    </source>
</evidence>
<organism evidence="2 3">
    <name type="scientific">Ilyodon furcidens</name>
    <name type="common">goldbreast splitfin</name>
    <dbReference type="NCBI Taxonomy" id="33524"/>
    <lineage>
        <taxon>Eukaryota</taxon>
        <taxon>Metazoa</taxon>
        <taxon>Chordata</taxon>
        <taxon>Craniata</taxon>
        <taxon>Vertebrata</taxon>
        <taxon>Euteleostomi</taxon>
        <taxon>Actinopterygii</taxon>
        <taxon>Neopterygii</taxon>
        <taxon>Teleostei</taxon>
        <taxon>Neoteleostei</taxon>
        <taxon>Acanthomorphata</taxon>
        <taxon>Ovalentaria</taxon>
        <taxon>Atherinomorphae</taxon>
        <taxon>Cyprinodontiformes</taxon>
        <taxon>Goodeidae</taxon>
        <taxon>Ilyodon</taxon>
    </lineage>
</organism>
<sequence>MRREAVQRPSPPSSLVVRPNKAVKSTSSCRRKKRRRGAPSSVSASKEESPTAAAETSGVVVSLPAGGGLQQVFPHLRLPQYSLPGLLQLRPCRLRSLQPGVLRQRLMNWRSV</sequence>
<feature type="region of interest" description="Disordered" evidence="1">
    <location>
        <begin position="1"/>
        <end position="56"/>
    </location>
</feature>
<name>A0ABV0UX80_9TELE</name>
<proteinExistence type="predicted"/>
<accession>A0ABV0UX80</accession>
<dbReference type="Proteomes" id="UP001482620">
    <property type="component" value="Unassembled WGS sequence"/>
</dbReference>